<dbReference type="Pfam" id="PF14027">
    <property type="entry name" value="Questin_oxidase"/>
    <property type="match status" value="1"/>
</dbReference>
<keyword evidence="3" id="KW-1185">Reference proteome</keyword>
<dbReference type="Proteomes" id="UP001431209">
    <property type="component" value="Unassembled WGS sequence"/>
</dbReference>
<dbReference type="AlphaFoldDB" id="A0AAW2YZL7"/>
<proteinExistence type="predicted"/>
<dbReference type="EMBL" id="JAOPGA020000879">
    <property type="protein sequence ID" value="KAL0482620.1"/>
    <property type="molecule type" value="Genomic_DNA"/>
</dbReference>
<dbReference type="GO" id="GO:0016491">
    <property type="term" value="F:oxidoreductase activity"/>
    <property type="evidence" value="ECO:0007669"/>
    <property type="project" value="UniProtKB-KW"/>
</dbReference>
<comment type="caution">
    <text evidence="2">The sequence shown here is derived from an EMBL/GenBank/DDBJ whole genome shotgun (WGS) entry which is preliminary data.</text>
</comment>
<dbReference type="PANTHER" id="PTHR35870">
    <property type="entry name" value="PROTEIN, PUTATIVE (AFU_ORTHOLOGUE AFUA_5G03330)-RELATED"/>
    <property type="match status" value="1"/>
</dbReference>
<accession>A0AAW2YZL7</accession>
<evidence type="ECO:0000313" key="3">
    <source>
        <dbReference type="Proteomes" id="UP001431209"/>
    </source>
</evidence>
<name>A0AAW2YZL7_9EUKA</name>
<evidence type="ECO:0000313" key="2">
    <source>
        <dbReference type="EMBL" id="KAL0482620.1"/>
    </source>
</evidence>
<gene>
    <name evidence="2" type="ORF">AKO1_014330</name>
</gene>
<dbReference type="PANTHER" id="PTHR35870:SF6">
    <property type="entry name" value="MGS207 PROTEIN"/>
    <property type="match status" value="1"/>
</dbReference>
<reference evidence="2 3" key="1">
    <citation type="submission" date="2024-03" db="EMBL/GenBank/DDBJ databases">
        <title>The Acrasis kona genome and developmental transcriptomes reveal deep origins of eukaryotic multicellular pathways.</title>
        <authorList>
            <person name="Sheikh S."/>
            <person name="Fu C.-J."/>
            <person name="Brown M.W."/>
            <person name="Baldauf S.L."/>
        </authorList>
    </citation>
    <scope>NUCLEOTIDE SEQUENCE [LARGE SCALE GENOMIC DNA]</scope>
    <source>
        <strain evidence="2 3">ATCC MYA-3509</strain>
    </source>
</reference>
<dbReference type="InterPro" id="IPR025337">
    <property type="entry name" value="Questin_oxidase-like"/>
</dbReference>
<protein>
    <submittedName>
        <fullName evidence="2">Oxidoreductase</fullName>
    </submittedName>
</protein>
<evidence type="ECO:0000256" key="1">
    <source>
        <dbReference type="ARBA" id="ARBA00023002"/>
    </source>
</evidence>
<organism evidence="2 3">
    <name type="scientific">Acrasis kona</name>
    <dbReference type="NCBI Taxonomy" id="1008807"/>
    <lineage>
        <taxon>Eukaryota</taxon>
        <taxon>Discoba</taxon>
        <taxon>Heterolobosea</taxon>
        <taxon>Tetramitia</taxon>
        <taxon>Eutetramitia</taxon>
        <taxon>Acrasidae</taxon>
        <taxon>Acrasis</taxon>
    </lineage>
</organism>
<sequence>MSNTNDHALDIGGEHGIKLPGITNESKDAVKKLLKTDFEENHIFFNNRRFHNHITHHLLACYSIGAQEERLKKIYFGERLMQRPKVDHKYDITESNWTKFLNDEFAYTDYANFFLEQISKNGLKQTFEKYAFSEPLFNRLTSGIFHPLIHVGYGLEFENELMMAEGLAMTAVHIDHVPEEHSFFTQSSPESSTSLIEIFSQIKTDKRFDLIKYHTEDKFDTLIENRSHVIREYVDKWYVASENLNVKIKELYDLIAVMYGSTAIRPDKRGEIRLSFVLMHCLTSMYFVEIFTHYTPESHIVPFLRNYLFAVIGHYVAEGRPQVHKTTLWEYKSNNSENTLYEWDDIIQKTINVEDEHACKVIRSLYNAHVVCGHSALYLNAAQMTLDHIQSVMDWSGDSIGFDEAWNPMSYGESMKRTFIGAIDKLTGVPVVTMTAVTNKTIDKMKEWKNYITQAE</sequence>
<keyword evidence="1" id="KW-0560">Oxidoreductase</keyword>